<dbReference type="InterPro" id="IPR025857">
    <property type="entry name" value="MacB_PCD"/>
</dbReference>
<dbReference type="EMBL" id="BNJK01000001">
    <property type="protein sequence ID" value="GHO92716.1"/>
    <property type="molecule type" value="Genomic_DNA"/>
</dbReference>
<feature type="transmembrane region" description="Helical" evidence="8">
    <location>
        <begin position="384"/>
        <end position="409"/>
    </location>
</feature>
<evidence type="ECO:0000256" key="2">
    <source>
        <dbReference type="ARBA" id="ARBA00022475"/>
    </source>
</evidence>
<dbReference type="PANTHER" id="PTHR30572">
    <property type="entry name" value="MEMBRANE COMPONENT OF TRANSPORTER-RELATED"/>
    <property type="match status" value="1"/>
</dbReference>
<feature type="compositionally biased region" description="Gly residues" evidence="7">
    <location>
        <begin position="307"/>
        <end position="325"/>
    </location>
</feature>
<keyword evidence="3 8" id="KW-0812">Transmembrane</keyword>
<evidence type="ECO:0000256" key="3">
    <source>
        <dbReference type="ARBA" id="ARBA00022692"/>
    </source>
</evidence>
<evidence type="ECO:0000256" key="6">
    <source>
        <dbReference type="ARBA" id="ARBA00038076"/>
    </source>
</evidence>
<organism evidence="11 12">
    <name type="scientific">Reticulibacter mediterranei</name>
    <dbReference type="NCBI Taxonomy" id="2778369"/>
    <lineage>
        <taxon>Bacteria</taxon>
        <taxon>Bacillati</taxon>
        <taxon>Chloroflexota</taxon>
        <taxon>Ktedonobacteria</taxon>
        <taxon>Ktedonobacterales</taxon>
        <taxon>Reticulibacteraceae</taxon>
        <taxon>Reticulibacter</taxon>
    </lineage>
</organism>
<dbReference type="InterPro" id="IPR050250">
    <property type="entry name" value="Macrolide_Exporter_MacB"/>
</dbReference>
<dbReference type="PANTHER" id="PTHR30572:SF4">
    <property type="entry name" value="ABC TRANSPORTER PERMEASE YTRF"/>
    <property type="match status" value="1"/>
</dbReference>
<evidence type="ECO:0000256" key="5">
    <source>
        <dbReference type="ARBA" id="ARBA00023136"/>
    </source>
</evidence>
<gene>
    <name evidence="11" type="ORF">KSF_027640</name>
</gene>
<feature type="transmembrane region" description="Helical" evidence="8">
    <location>
        <begin position="436"/>
        <end position="464"/>
    </location>
</feature>
<dbReference type="InterPro" id="IPR003838">
    <property type="entry name" value="ABC3_permease_C"/>
</dbReference>
<dbReference type="AlphaFoldDB" id="A0A8J3IM55"/>
<feature type="transmembrane region" description="Helical" evidence="8">
    <location>
        <begin position="55"/>
        <end position="74"/>
    </location>
</feature>
<feature type="domain" description="MacB-like periplasmic core" evidence="10">
    <location>
        <begin position="54"/>
        <end position="276"/>
    </location>
</feature>
<reference evidence="11" key="1">
    <citation type="submission" date="2020-10" db="EMBL/GenBank/DDBJ databases">
        <title>Taxonomic study of unclassified bacteria belonging to the class Ktedonobacteria.</title>
        <authorList>
            <person name="Yabe S."/>
            <person name="Wang C.M."/>
            <person name="Zheng Y."/>
            <person name="Sakai Y."/>
            <person name="Cavaletti L."/>
            <person name="Monciardini P."/>
            <person name="Donadio S."/>
        </authorList>
    </citation>
    <scope>NUCLEOTIDE SEQUENCE</scope>
    <source>
        <strain evidence="11">ID150040</strain>
    </source>
</reference>
<evidence type="ECO:0000259" key="9">
    <source>
        <dbReference type="Pfam" id="PF02687"/>
    </source>
</evidence>
<feature type="compositionally biased region" description="Low complexity" evidence="7">
    <location>
        <begin position="341"/>
        <end position="362"/>
    </location>
</feature>
<dbReference type="Pfam" id="PF02687">
    <property type="entry name" value="FtsX"/>
    <property type="match status" value="1"/>
</dbReference>
<keyword evidence="5 8" id="KW-0472">Membrane</keyword>
<dbReference type="Proteomes" id="UP000597444">
    <property type="component" value="Unassembled WGS sequence"/>
</dbReference>
<evidence type="ECO:0000259" key="10">
    <source>
        <dbReference type="Pfam" id="PF12704"/>
    </source>
</evidence>
<name>A0A8J3IM55_9CHLR</name>
<evidence type="ECO:0000256" key="8">
    <source>
        <dbReference type="SAM" id="Phobius"/>
    </source>
</evidence>
<feature type="transmembrane region" description="Helical" evidence="8">
    <location>
        <begin position="470"/>
        <end position="494"/>
    </location>
</feature>
<dbReference type="GO" id="GO:0005886">
    <property type="term" value="C:plasma membrane"/>
    <property type="evidence" value="ECO:0007669"/>
    <property type="project" value="UniProtKB-SubCell"/>
</dbReference>
<accession>A0A8J3IM55</accession>
<dbReference type="Pfam" id="PF12704">
    <property type="entry name" value="MacB_PCD"/>
    <property type="match status" value="1"/>
</dbReference>
<dbReference type="GO" id="GO:0022857">
    <property type="term" value="F:transmembrane transporter activity"/>
    <property type="evidence" value="ECO:0007669"/>
    <property type="project" value="TreeGrafter"/>
</dbReference>
<comment type="caution">
    <text evidence="11">The sequence shown here is derived from an EMBL/GenBank/DDBJ whole genome shotgun (WGS) entry which is preliminary data.</text>
</comment>
<keyword evidence="2" id="KW-1003">Cell membrane</keyword>
<proteinExistence type="inferred from homology"/>
<feature type="domain" description="ABC3 transporter permease C-terminal" evidence="9">
    <location>
        <begin position="392"/>
        <end position="504"/>
    </location>
</feature>
<keyword evidence="12" id="KW-1185">Reference proteome</keyword>
<evidence type="ECO:0000313" key="12">
    <source>
        <dbReference type="Proteomes" id="UP000597444"/>
    </source>
</evidence>
<evidence type="ECO:0000256" key="4">
    <source>
        <dbReference type="ARBA" id="ARBA00022989"/>
    </source>
</evidence>
<feature type="compositionally biased region" description="Polar residues" evidence="7">
    <location>
        <begin position="291"/>
        <end position="306"/>
    </location>
</feature>
<comment type="similarity">
    <text evidence="6">Belongs to the ABC-4 integral membrane protein family.</text>
</comment>
<sequence>MKNEVSTILDKQALGVLVRQDALRSRHVTRSGGGMLYAIFGTAFDALRSNRLRSFLTMLGLIIGVSAVIAVVTLTQGVTESVNQSFSSLGTNVLTISPGSTSSRGVRTAGSSQTLTLKDAEAVSQLSHIVYWSPILNASGQVIYSDQNTNTSVRGVYPDYQYIQNLQIAQGNWLTDGDEQSNAAVAVIGATTAQNLFTDPTVSPIGQNIRVDSQLFRIVGVLQTKGSQGPANADDVIYVPFSAALQRLRPSSYVDQIQIQVDTTDNVTAVQLAVTSLLRSRHHLAGPDPSLRQQNGLTSSRPVTSFQGGGNGAYRSGGGGFQGGGGPPPSGGATGGGPTGGNTSSSSSSSSSRTTRTASSNPANDFQVLNVNQLISTAQQNSSVLTTLLIGIAAISLTVGGIGIMNIMLVSVTERLREIGICKAIGARERDIRNQFLLEALLLTIAGGMVGIFIGLLAGFLLTLDLRVPFILSALPVVVAFGVSTVIGVTFGLYPAVRASKLDPILTLRTA</sequence>
<comment type="subcellular location">
    <subcellularLocation>
        <location evidence="1">Cell membrane</location>
        <topology evidence="1">Multi-pass membrane protein</topology>
    </subcellularLocation>
</comment>
<evidence type="ECO:0000256" key="7">
    <source>
        <dbReference type="SAM" id="MobiDB-lite"/>
    </source>
</evidence>
<protein>
    <submittedName>
        <fullName evidence="11">Uncharacterized protein</fullName>
    </submittedName>
</protein>
<dbReference type="RefSeq" id="WP_220203536.1">
    <property type="nucleotide sequence ID" value="NZ_BNJK01000001.1"/>
</dbReference>
<evidence type="ECO:0000313" key="11">
    <source>
        <dbReference type="EMBL" id="GHO92716.1"/>
    </source>
</evidence>
<keyword evidence="4 8" id="KW-1133">Transmembrane helix</keyword>
<evidence type="ECO:0000256" key="1">
    <source>
        <dbReference type="ARBA" id="ARBA00004651"/>
    </source>
</evidence>
<feature type="region of interest" description="Disordered" evidence="7">
    <location>
        <begin position="284"/>
        <end position="362"/>
    </location>
</feature>